<dbReference type="EMBL" id="ML976036">
    <property type="protein sequence ID" value="KAF1942350.1"/>
    <property type="molecule type" value="Genomic_DNA"/>
</dbReference>
<protein>
    <submittedName>
        <fullName evidence="2">Nucleotide-diphospho-sugar transferase</fullName>
    </submittedName>
</protein>
<gene>
    <name evidence="2" type="ORF">EJ02DRAFT_454371</name>
</gene>
<dbReference type="PANTHER" id="PTHR11183">
    <property type="entry name" value="GLYCOGENIN SUBFAMILY MEMBER"/>
    <property type="match status" value="1"/>
</dbReference>
<organism evidence="2 3">
    <name type="scientific">Clathrospora elynae</name>
    <dbReference type="NCBI Taxonomy" id="706981"/>
    <lineage>
        <taxon>Eukaryota</taxon>
        <taxon>Fungi</taxon>
        <taxon>Dikarya</taxon>
        <taxon>Ascomycota</taxon>
        <taxon>Pezizomycotina</taxon>
        <taxon>Dothideomycetes</taxon>
        <taxon>Pleosporomycetidae</taxon>
        <taxon>Pleosporales</taxon>
        <taxon>Diademaceae</taxon>
        <taxon>Clathrospora</taxon>
    </lineage>
</organism>
<name>A0A6A5SRF0_9PLEO</name>
<dbReference type="InterPro" id="IPR050587">
    <property type="entry name" value="GNT1/Glycosyltrans_8"/>
</dbReference>
<proteinExistence type="predicted"/>
<dbReference type="SUPFAM" id="SSF53448">
    <property type="entry name" value="Nucleotide-diphospho-sugar transferases"/>
    <property type="match status" value="1"/>
</dbReference>
<reference evidence="2" key="1">
    <citation type="journal article" date="2020" name="Stud. Mycol.">
        <title>101 Dothideomycetes genomes: a test case for predicting lifestyles and emergence of pathogens.</title>
        <authorList>
            <person name="Haridas S."/>
            <person name="Albert R."/>
            <person name="Binder M."/>
            <person name="Bloem J."/>
            <person name="Labutti K."/>
            <person name="Salamov A."/>
            <person name="Andreopoulos B."/>
            <person name="Baker S."/>
            <person name="Barry K."/>
            <person name="Bills G."/>
            <person name="Bluhm B."/>
            <person name="Cannon C."/>
            <person name="Castanera R."/>
            <person name="Culley D."/>
            <person name="Daum C."/>
            <person name="Ezra D."/>
            <person name="Gonzalez J."/>
            <person name="Henrissat B."/>
            <person name="Kuo A."/>
            <person name="Liang C."/>
            <person name="Lipzen A."/>
            <person name="Lutzoni F."/>
            <person name="Magnuson J."/>
            <person name="Mondo S."/>
            <person name="Nolan M."/>
            <person name="Ohm R."/>
            <person name="Pangilinan J."/>
            <person name="Park H.-J."/>
            <person name="Ramirez L."/>
            <person name="Alfaro M."/>
            <person name="Sun H."/>
            <person name="Tritt A."/>
            <person name="Yoshinaga Y."/>
            <person name="Zwiers L.-H."/>
            <person name="Turgeon B."/>
            <person name="Goodwin S."/>
            <person name="Spatafora J."/>
            <person name="Crous P."/>
            <person name="Grigoriev I."/>
        </authorList>
    </citation>
    <scope>NUCLEOTIDE SEQUENCE</scope>
    <source>
        <strain evidence="2">CBS 161.51</strain>
    </source>
</reference>
<keyword evidence="2" id="KW-0808">Transferase</keyword>
<dbReference type="InterPro" id="IPR029044">
    <property type="entry name" value="Nucleotide-diphossugar_trans"/>
</dbReference>
<sequence length="376" mass="42966">MLVKSKPLLIFAFIAATLYATVILYNSGTLKEVSKSGWSHFQDADEAEGIESQTSAIPEHIVDSISTPSHPQAPPSSPSPAPAPAPAPPTSQPPQPTPNLAIATFLTGQASDDTYFNSTRLLVYQLLHAAPTRITNPNITFVVLCGNKLSEEKKDRLRKDGATVIPLEDVKLPDWIHTGEERWSEQFTKLRVFEQTDYKRILYIDADYMIMHPIDDIFEEPVVKTLTPTLFFRNGVMKEDERPFPKEWLFAARSENGGGGGFDHPVPPVQTNYANAGFFLIAPDPEMYEHLMSVMQHEGRFETNFMEQDMLNYVFKRDGLMPWRELDWKWSANFVNERDVEMGVHSLHGKFWKEGPEEVQKRWRKEMDEMVKFHEH</sequence>
<keyword evidence="3" id="KW-1185">Reference proteome</keyword>
<dbReference type="GO" id="GO:0016740">
    <property type="term" value="F:transferase activity"/>
    <property type="evidence" value="ECO:0007669"/>
    <property type="project" value="UniProtKB-KW"/>
</dbReference>
<dbReference type="AlphaFoldDB" id="A0A6A5SRF0"/>
<feature type="region of interest" description="Disordered" evidence="1">
    <location>
        <begin position="64"/>
        <end position="100"/>
    </location>
</feature>
<evidence type="ECO:0000256" key="1">
    <source>
        <dbReference type="SAM" id="MobiDB-lite"/>
    </source>
</evidence>
<accession>A0A6A5SRF0</accession>
<dbReference type="Proteomes" id="UP000800038">
    <property type="component" value="Unassembled WGS sequence"/>
</dbReference>
<feature type="compositionally biased region" description="Pro residues" evidence="1">
    <location>
        <begin position="71"/>
        <end position="97"/>
    </location>
</feature>
<dbReference type="Gene3D" id="3.90.550.10">
    <property type="entry name" value="Spore Coat Polysaccharide Biosynthesis Protein SpsA, Chain A"/>
    <property type="match status" value="1"/>
</dbReference>
<dbReference type="OrthoDB" id="2014201at2759"/>
<evidence type="ECO:0000313" key="3">
    <source>
        <dbReference type="Proteomes" id="UP000800038"/>
    </source>
</evidence>
<evidence type="ECO:0000313" key="2">
    <source>
        <dbReference type="EMBL" id="KAF1942350.1"/>
    </source>
</evidence>